<evidence type="ECO:0000313" key="1">
    <source>
        <dbReference type="EMBL" id="QST86740.1"/>
    </source>
</evidence>
<keyword evidence="1" id="KW-0614">Plasmid</keyword>
<organism evidence="1 2">
    <name type="scientific">Streptomyces rimosus subsp. rimosus (strain ATCC 10970 / DSM 40260 / JCM 4667 / NRRL 2234)</name>
    <dbReference type="NCBI Taxonomy" id="1265868"/>
    <lineage>
        <taxon>Bacteria</taxon>
        <taxon>Bacillati</taxon>
        <taxon>Actinomycetota</taxon>
        <taxon>Actinomycetes</taxon>
        <taxon>Kitasatosporales</taxon>
        <taxon>Streptomycetaceae</taxon>
        <taxon>Streptomyces</taxon>
    </lineage>
</organism>
<dbReference type="GeneID" id="66860674"/>
<sequence length="104" mass="11678">MTVRREVQELVTYGMPSEDAPLEEIEEANRLLENIAPPVSDEEAQLLATAFGSDDCYGMAATLMHLIETAPGAHNASYSHDPHNMWVKRLNDRVEVGREIREAR</sequence>
<name>A0A8A1V2P2_STRR1</name>
<reference evidence="1" key="1">
    <citation type="submission" date="2012-12" db="EMBL/GenBank/DDBJ databases">
        <authorList>
            <person name="Pethick F.E."/>
            <person name="MacFadyen A.C."/>
            <person name="Tang Z."/>
            <person name="Sangal V."/>
            <person name="Tze-Tze L."/>
            <person name="Chu J."/>
            <person name="Guo M."/>
            <person name="Kirby R."/>
            <person name="Hoskisson P.A."/>
            <person name="Herron P.R."/>
            <person name="Hunter I.S."/>
        </authorList>
    </citation>
    <scope>NUCLEOTIDE SEQUENCE</scope>
    <source>
        <strain evidence="1">ATCC 10970</strain>
        <plasmid evidence="1">pSRP1</plasmid>
    </source>
</reference>
<evidence type="ECO:0000313" key="2">
    <source>
        <dbReference type="Proteomes" id="UP000011074"/>
    </source>
</evidence>
<dbReference type="AlphaFoldDB" id="A0A8A1V2P2"/>
<reference evidence="1" key="3">
    <citation type="journal article" date="2021" name="bioRxiv">
        <title>Bilateral symmetry of linear streptomycete chromosomes.</title>
        <authorList>
            <person name="Algora-Gallardo L."/>
            <person name="Schniete J.K."/>
            <person name="Mark D.R."/>
            <person name="Hunter I.S."/>
            <person name="Herron P.R."/>
        </authorList>
    </citation>
    <scope>NUCLEOTIDE SEQUENCE</scope>
    <source>
        <strain evidence="1">ATCC 10970</strain>
        <plasmid evidence="1">pSRP1</plasmid>
    </source>
</reference>
<accession>A0A8A1V2P2</accession>
<dbReference type="EMBL" id="CP048262">
    <property type="protein sequence ID" value="QST86740.1"/>
    <property type="molecule type" value="Genomic_DNA"/>
</dbReference>
<geneLocation type="plasmid" evidence="1 2">
    <name>pSRP1</name>
</geneLocation>
<reference evidence="1" key="2">
    <citation type="submission" date="2020-01" db="EMBL/GenBank/DDBJ databases">
        <authorList>
            <person name="Algora L."/>
            <person name="Schniete J.K."/>
            <person name="MacFadyen A."/>
            <person name="Hoskisson P.A."/>
            <person name="Hunter I.S."/>
            <person name="Herron P.R."/>
        </authorList>
    </citation>
    <scope>NUCLEOTIDE SEQUENCE</scope>
    <source>
        <strain evidence="1">ATCC 10970</strain>
        <plasmid evidence="1">pSRP1</plasmid>
    </source>
</reference>
<dbReference type="RefSeq" id="WP_129820810.1">
    <property type="nucleotide sequence ID" value="NZ_CP048262.1"/>
</dbReference>
<protein>
    <submittedName>
        <fullName evidence="1">Uncharacterized protein</fullName>
    </submittedName>
</protein>
<dbReference type="Proteomes" id="UP000011074">
    <property type="component" value="Plasmid pSRP1"/>
</dbReference>
<proteinExistence type="predicted"/>
<gene>
    <name evidence="1" type="ORF">SRIM_041820</name>
</gene>